<dbReference type="Pfam" id="PF07045">
    <property type="entry name" value="DUF1330"/>
    <property type="match status" value="1"/>
</dbReference>
<dbReference type="STRING" id="551987.SAMN05192549_110160"/>
<dbReference type="Proteomes" id="UP000184339">
    <property type="component" value="Unassembled WGS sequence"/>
</dbReference>
<reference evidence="3" key="1">
    <citation type="submission" date="2016-11" db="EMBL/GenBank/DDBJ databases">
        <authorList>
            <person name="Varghese N."/>
            <person name="Submissions S."/>
        </authorList>
    </citation>
    <scope>NUCLEOTIDE SEQUENCE [LARGE SCALE GENOMIC DNA]</scope>
    <source>
        <strain evidence="3">Sac-22</strain>
    </source>
</reference>
<dbReference type="AlphaFoldDB" id="A0A1M7R514"/>
<evidence type="ECO:0000259" key="1">
    <source>
        <dbReference type="Pfam" id="PF07045"/>
    </source>
</evidence>
<organism evidence="2 3">
    <name type="scientific">Duganella sacchari</name>
    <dbReference type="NCBI Taxonomy" id="551987"/>
    <lineage>
        <taxon>Bacteria</taxon>
        <taxon>Pseudomonadati</taxon>
        <taxon>Pseudomonadota</taxon>
        <taxon>Betaproteobacteria</taxon>
        <taxon>Burkholderiales</taxon>
        <taxon>Oxalobacteraceae</taxon>
        <taxon>Telluria group</taxon>
        <taxon>Duganella</taxon>
    </lineage>
</organism>
<gene>
    <name evidence="2" type="ORF">SAMN05192549_110160</name>
</gene>
<feature type="domain" description="DUF1330" evidence="1">
    <location>
        <begin position="3"/>
        <end position="92"/>
    </location>
</feature>
<dbReference type="RefSeq" id="WP_072787472.1">
    <property type="nucleotide sequence ID" value="NZ_FRCX01000010.1"/>
</dbReference>
<dbReference type="Gene3D" id="3.30.70.100">
    <property type="match status" value="1"/>
</dbReference>
<evidence type="ECO:0000313" key="2">
    <source>
        <dbReference type="EMBL" id="SHN40181.1"/>
    </source>
</evidence>
<proteinExistence type="predicted"/>
<name>A0A1M7R514_9BURK</name>
<dbReference type="OrthoDB" id="516779at2"/>
<dbReference type="EMBL" id="FRCX01000010">
    <property type="protein sequence ID" value="SHN40181.1"/>
    <property type="molecule type" value="Genomic_DNA"/>
</dbReference>
<sequence length="94" mass="10264">MAAYAIGYVTLRNTEWQKEYGAHMPALTAKHGGKLLAKTAPQTLEGSPVLPEAMVVIEFPSAEYAQAWYNDPEHTRLKALRQSGADFSMVLVGA</sequence>
<protein>
    <submittedName>
        <fullName evidence="2">Uncharacterized conserved protein, DUF1330 family</fullName>
    </submittedName>
</protein>
<accession>A0A1M7R514</accession>
<dbReference type="PANTHER" id="PTHR41521">
    <property type="match status" value="1"/>
</dbReference>
<dbReference type="InterPro" id="IPR010753">
    <property type="entry name" value="DUF1330"/>
</dbReference>
<keyword evidence="3" id="KW-1185">Reference proteome</keyword>
<dbReference type="SUPFAM" id="SSF54909">
    <property type="entry name" value="Dimeric alpha+beta barrel"/>
    <property type="match status" value="1"/>
</dbReference>
<dbReference type="InterPro" id="IPR011008">
    <property type="entry name" value="Dimeric_a/b-barrel"/>
</dbReference>
<evidence type="ECO:0000313" key="3">
    <source>
        <dbReference type="Proteomes" id="UP000184339"/>
    </source>
</evidence>
<dbReference type="PANTHER" id="PTHR41521:SF4">
    <property type="entry name" value="BLR0684 PROTEIN"/>
    <property type="match status" value="1"/>
</dbReference>